<accession>A0A0A1U1N5</accession>
<proteinExistence type="predicted"/>
<evidence type="ECO:0000256" key="1">
    <source>
        <dbReference type="SAM" id="MobiDB-lite"/>
    </source>
</evidence>
<evidence type="ECO:0000313" key="3">
    <source>
        <dbReference type="Proteomes" id="UP000014680"/>
    </source>
</evidence>
<dbReference type="AlphaFoldDB" id="A0A0A1U1N5"/>
<dbReference type="EMBL" id="KB206969">
    <property type="protein sequence ID" value="ELP86518.1"/>
    <property type="molecule type" value="Genomic_DNA"/>
</dbReference>
<dbReference type="KEGG" id="eiv:EIN_034590"/>
<sequence>MSSHHKDTPLITCRPVPLTSHQQFQAQNSFGWSPVALNSVPNQFAQMSQVSPLLVVTPMDTPMVEDDSDDKENPQFLDMGVFAFDEQMEPQKTAQRKVSHTLLPTSKQHLFFQNYQYQQNKFMQPSLPSTFFQPQTQQPLANSLNQFQNIQTQNLQPFVNTQQQQNVSQPFIPQNTQCTEPIATQQDFDSDSFTESSEDNESDQNDEEHQTMQEVLQKVEELKRIGDERNRLLHQMIENQK</sequence>
<reference evidence="2 3" key="1">
    <citation type="submission" date="2012-10" db="EMBL/GenBank/DDBJ databases">
        <authorList>
            <person name="Zafar N."/>
            <person name="Inman J."/>
            <person name="Hall N."/>
            <person name="Lorenzi H."/>
            <person name="Caler E."/>
        </authorList>
    </citation>
    <scope>NUCLEOTIDE SEQUENCE [LARGE SCALE GENOMIC DNA]</scope>
    <source>
        <strain evidence="2 3">IP1</strain>
    </source>
</reference>
<dbReference type="Proteomes" id="UP000014680">
    <property type="component" value="Unassembled WGS sequence"/>
</dbReference>
<dbReference type="RefSeq" id="XP_004185864.1">
    <property type="nucleotide sequence ID" value="XM_004185816.1"/>
</dbReference>
<organism evidence="2 3">
    <name type="scientific">Entamoeba invadens IP1</name>
    <dbReference type="NCBI Taxonomy" id="370355"/>
    <lineage>
        <taxon>Eukaryota</taxon>
        <taxon>Amoebozoa</taxon>
        <taxon>Evosea</taxon>
        <taxon>Archamoebae</taxon>
        <taxon>Mastigamoebida</taxon>
        <taxon>Entamoebidae</taxon>
        <taxon>Entamoeba</taxon>
    </lineage>
</organism>
<protein>
    <submittedName>
        <fullName evidence="2">Uncharacterized protein</fullName>
    </submittedName>
</protein>
<dbReference type="VEuPathDB" id="AmoebaDB:EIN_034590"/>
<keyword evidence="3" id="KW-1185">Reference proteome</keyword>
<feature type="compositionally biased region" description="Acidic residues" evidence="1">
    <location>
        <begin position="189"/>
        <end position="206"/>
    </location>
</feature>
<dbReference type="GeneID" id="14885463"/>
<evidence type="ECO:0000313" key="2">
    <source>
        <dbReference type="EMBL" id="ELP86518.1"/>
    </source>
</evidence>
<gene>
    <name evidence="2" type="ORF">EIN_034590</name>
</gene>
<feature type="region of interest" description="Disordered" evidence="1">
    <location>
        <begin position="189"/>
        <end position="214"/>
    </location>
</feature>
<name>A0A0A1U1N5_ENTIV</name>